<gene>
    <name evidence="1" type="ORF">GCM10012280_42390</name>
</gene>
<name>A0A917ZT08_9ACTN</name>
<organism evidence="1 2">
    <name type="scientific">Wenjunlia tyrosinilytica</name>
    <dbReference type="NCBI Taxonomy" id="1544741"/>
    <lineage>
        <taxon>Bacteria</taxon>
        <taxon>Bacillati</taxon>
        <taxon>Actinomycetota</taxon>
        <taxon>Actinomycetes</taxon>
        <taxon>Kitasatosporales</taxon>
        <taxon>Streptomycetaceae</taxon>
        <taxon>Wenjunlia</taxon>
    </lineage>
</organism>
<reference evidence="1" key="2">
    <citation type="submission" date="2020-09" db="EMBL/GenBank/DDBJ databases">
        <authorList>
            <person name="Sun Q."/>
            <person name="Zhou Y."/>
        </authorList>
    </citation>
    <scope>NUCLEOTIDE SEQUENCE</scope>
    <source>
        <strain evidence="1">CGMCC 4.7201</strain>
    </source>
</reference>
<keyword evidence="2" id="KW-1185">Reference proteome</keyword>
<proteinExistence type="predicted"/>
<dbReference type="NCBIfam" id="TIGR04267">
    <property type="entry name" value="mod_HExxH"/>
    <property type="match status" value="1"/>
</dbReference>
<dbReference type="EMBL" id="BMMS01000018">
    <property type="protein sequence ID" value="GGO92369.1"/>
    <property type="molecule type" value="Genomic_DNA"/>
</dbReference>
<accession>A0A917ZT08</accession>
<evidence type="ECO:0000313" key="2">
    <source>
        <dbReference type="Proteomes" id="UP000641932"/>
    </source>
</evidence>
<dbReference type="Proteomes" id="UP000641932">
    <property type="component" value="Unassembled WGS sequence"/>
</dbReference>
<reference evidence="1" key="1">
    <citation type="journal article" date="2014" name="Int. J. Syst. Evol. Microbiol.">
        <title>Complete genome sequence of Corynebacterium casei LMG S-19264T (=DSM 44701T), isolated from a smear-ripened cheese.</title>
        <authorList>
            <consortium name="US DOE Joint Genome Institute (JGI-PGF)"/>
            <person name="Walter F."/>
            <person name="Albersmeier A."/>
            <person name="Kalinowski J."/>
            <person name="Ruckert C."/>
        </authorList>
    </citation>
    <scope>NUCLEOTIDE SEQUENCE</scope>
    <source>
        <strain evidence="1">CGMCC 4.7201</strain>
    </source>
</reference>
<sequence>MVDSDPGFQRHRLIVDHFTAFAAGDAGAEAIDALLAAERSHRMLMLYALLRSARERPGATGRLPSVDHAWTLLVRSHQQAPEAVESLLLTPQVGRWCAHVLRRLHGAAPATPAPLWAEVGYLHALAAAAATLAGLDFHMSIPVYGELAVLPSLGGASMPPRGKTLWGIARARRAAGPTTVRVDAHVVELPPNPRDDAPGWQSVRRLRAQARARSIDIAFDDLDPYRALQVPTLAQRCPPAAVDRWRELFDEAWSLLNEEQPAAAETLARGLKEIVPVYQGERFRVYSASGADAFGSALASQPGTASELAVTLIHEFQHIKLNGLQRLVDLCDGDAGPEPLYAPWRDDPRPAKGLLQGVYAFSGVTCFWRERRTRLSGPEADLAQYEFALWRRQTLSALRILQERPELTDYGRHLVDTLSQRLASWQTEPVPANVLSAAEAAAVDHRISWRLWHLRPDRELVAELARAWSRGQAVPLPLTSVEQSRVVSDPRAQWLDTRAVLARLQLVDPVEFRRLRADPNPGQQVSGAVPADLDYVSGDLEEAGERYEAALVERPDSPPHLAGLAMCLHGTGDSDHILLHRPELVRAVRQAILSEAGKTPSVRELALWLGPALRPDAG</sequence>
<dbReference type="InterPro" id="IPR026337">
    <property type="entry name" value="AKG_HExxH"/>
</dbReference>
<dbReference type="AlphaFoldDB" id="A0A917ZT08"/>
<comment type="caution">
    <text evidence="1">The sequence shown here is derived from an EMBL/GenBank/DDBJ whole genome shotgun (WGS) entry which is preliminary data.</text>
</comment>
<protein>
    <submittedName>
        <fullName evidence="1">HEXXH motif domain-containing protein</fullName>
    </submittedName>
</protein>
<evidence type="ECO:0000313" key="1">
    <source>
        <dbReference type="EMBL" id="GGO92369.1"/>
    </source>
</evidence>